<dbReference type="OrthoDB" id="15437at2759"/>
<dbReference type="EMBL" id="SNRW01032635">
    <property type="protein sequence ID" value="KAA6356644.1"/>
    <property type="molecule type" value="Genomic_DNA"/>
</dbReference>
<keyword evidence="1" id="KW-0812">Transmembrane</keyword>
<feature type="transmembrane region" description="Helical" evidence="1">
    <location>
        <begin position="97"/>
        <end position="123"/>
    </location>
</feature>
<dbReference type="Proteomes" id="UP000324800">
    <property type="component" value="Unassembled WGS sequence"/>
</dbReference>
<evidence type="ECO:0000313" key="2">
    <source>
        <dbReference type="EMBL" id="KAA6356644.1"/>
    </source>
</evidence>
<reference evidence="2 3" key="1">
    <citation type="submission" date="2019-03" db="EMBL/GenBank/DDBJ databases">
        <title>Single cell metagenomics reveals metabolic interactions within the superorganism composed of flagellate Streblomastix strix and complex community of Bacteroidetes bacteria on its surface.</title>
        <authorList>
            <person name="Treitli S.C."/>
            <person name="Kolisko M."/>
            <person name="Husnik F."/>
            <person name="Keeling P."/>
            <person name="Hampl V."/>
        </authorList>
    </citation>
    <scope>NUCLEOTIDE SEQUENCE [LARGE SCALE GENOMIC DNA]</scope>
    <source>
        <strain evidence="2">ST1C</strain>
    </source>
</reference>
<organism evidence="2 3">
    <name type="scientific">Streblomastix strix</name>
    <dbReference type="NCBI Taxonomy" id="222440"/>
    <lineage>
        <taxon>Eukaryota</taxon>
        <taxon>Metamonada</taxon>
        <taxon>Preaxostyla</taxon>
        <taxon>Oxymonadida</taxon>
        <taxon>Streblomastigidae</taxon>
        <taxon>Streblomastix</taxon>
    </lineage>
</organism>
<feature type="transmembrane region" description="Helical" evidence="1">
    <location>
        <begin position="25"/>
        <end position="45"/>
    </location>
</feature>
<dbReference type="SUPFAM" id="SSF103473">
    <property type="entry name" value="MFS general substrate transporter"/>
    <property type="match status" value="1"/>
</dbReference>
<keyword evidence="1" id="KW-0472">Membrane</keyword>
<comment type="caution">
    <text evidence="2">The sequence shown here is derived from an EMBL/GenBank/DDBJ whole genome shotgun (WGS) entry which is preliminary data.</text>
</comment>
<protein>
    <submittedName>
        <fullName evidence="2">Uncharacterized protein</fullName>
    </submittedName>
</protein>
<sequence>TVAAVVGAAVLPIIMRGCLLKKDKLFYFTTFLICGVSIAALLITMPCPDSSTLGGIFAGLPYSLFFETAAEISYPISEAISGAAITFATNITYFTSVFIFGVVGAGWTSFVALILVLIGTLIVPFSKISFNRSAIEEQERAKDQNITNNNIDDNAKDLLISKLSI</sequence>
<keyword evidence="1" id="KW-1133">Transmembrane helix</keyword>
<feature type="non-terminal residue" evidence="2">
    <location>
        <position position="1"/>
    </location>
</feature>
<name>A0A5J4TDZ1_9EUKA</name>
<gene>
    <name evidence="2" type="ORF">EZS28_047829</name>
</gene>
<accession>A0A5J4TDZ1</accession>
<evidence type="ECO:0000256" key="1">
    <source>
        <dbReference type="SAM" id="Phobius"/>
    </source>
</evidence>
<proteinExistence type="predicted"/>
<evidence type="ECO:0000313" key="3">
    <source>
        <dbReference type="Proteomes" id="UP000324800"/>
    </source>
</evidence>
<dbReference type="AlphaFoldDB" id="A0A5J4TDZ1"/>
<dbReference type="InterPro" id="IPR036259">
    <property type="entry name" value="MFS_trans_sf"/>
</dbReference>